<proteinExistence type="predicted"/>
<organism evidence="2 3">
    <name type="scientific">Ohtaekwangia koreensis</name>
    <dbReference type="NCBI Taxonomy" id="688867"/>
    <lineage>
        <taxon>Bacteria</taxon>
        <taxon>Pseudomonadati</taxon>
        <taxon>Bacteroidota</taxon>
        <taxon>Cytophagia</taxon>
        <taxon>Cytophagales</taxon>
        <taxon>Fulvivirgaceae</taxon>
        <taxon>Ohtaekwangia</taxon>
    </lineage>
</organism>
<protein>
    <submittedName>
        <fullName evidence="2">NADPH:quinone reductase</fullName>
    </submittedName>
</protein>
<dbReference type="AlphaFoldDB" id="A0A1T5KJN3"/>
<evidence type="ECO:0000313" key="2">
    <source>
        <dbReference type="EMBL" id="SKC63927.1"/>
    </source>
</evidence>
<dbReference type="Gene3D" id="3.90.180.10">
    <property type="entry name" value="Medium-chain alcohol dehydrogenases, catalytic domain"/>
    <property type="match status" value="1"/>
</dbReference>
<accession>A0A1T5KJN3</accession>
<evidence type="ECO:0000259" key="1">
    <source>
        <dbReference type="SMART" id="SM00829"/>
    </source>
</evidence>
<dbReference type="InterPro" id="IPR011032">
    <property type="entry name" value="GroES-like_sf"/>
</dbReference>
<dbReference type="SMART" id="SM00829">
    <property type="entry name" value="PKS_ER"/>
    <property type="match status" value="1"/>
</dbReference>
<dbReference type="Proteomes" id="UP000190961">
    <property type="component" value="Unassembled WGS sequence"/>
</dbReference>
<dbReference type="Pfam" id="PF08240">
    <property type="entry name" value="ADH_N"/>
    <property type="match status" value="1"/>
</dbReference>
<dbReference type="InterPro" id="IPR050700">
    <property type="entry name" value="YIM1/Zinc_Alcohol_DH_Fams"/>
</dbReference>
<dbReference type="InterPro" id="IPR013154">
    <property type="entry name" value="ADH-like_N"/>
</dbReference>
<dbReference type="STRING" id="688867.SAMN05660236_2273"/>
<dbReference type="CDD" id="cd05289">
    <property type="entry name" value="MDR_like_2"/>
    <property type="match status" value="1"/>
</dbReference>
<dbReference type="GO" id="GO:0016491">
    <property type="term" value="F:oxidoreductase activity"/>
    <property type="evidence" value="ECO:0007669"/>
    <property type="project" value="InterPro"/>
</dbReference>
<dbReference type="EMBL" id="FUZU01000001">
    <property type="protein sequence ID" value="SKC63927.1"/>
    <property type="molecule type" value="Genomic_DNA"/>
</dbReference>
<dbReference type="SUPFAM" id="SSF50129">
    <property type="entry name" value="GroES-like"/>
    <property type="match status" value="1"/>
</dbReference>
<dbReference type="Gene3D" id="3.40.50.720">
    <property type="entry name" value="NAD(P)-binding Rossmann-like Domain"/>
    <property type="match status" value="1"/>
</dbReference>
<sequence length="307" mass="32341">MKAIQYQTYGTSDVIEQVEIPAPLIQSENDVLIQVKAVGVNPVDMKIRMGFMKAIRPVEMPFIPGGEAAGIIIAIGKSVSKFKVGDEVIAVPMKHAYAQYVTVNENFVLLKPQGLSFEEAASIAVNIGTAQSVLFTEGRLEKGQQVLIQGGGGAVGSAMIQMAKAAGAYVIATASGKGFALAKSLGADHVVDYKLQDVVGIIKNVDLVADTAGGQGQEKLFQVLKPGGKLLSIVSPPSQQLAEQYHVKAYFVASDLSSKILQNGMDLLGAGKLKPIVSKTFKLEQAAIAQDFLTTGGVNGKVVLLVE</sequence>
<feature type="domain" description="Enoyl reductase (ER)" evidence="1">
    <location>
        <begin position="10"/>
        <end position="304"/>
    </location>
</feature>
<dbReference type="InterPro" id="IPR036291">
    <property type="entry name" value="NAD(P)-bd_dom_sf"/>
</dbReference>
<gene>
    <name evidence="2" type="ORF">SAMN05660236_2273</name>
</gene>
<evidence type="ECO:0000313" key="3">
    <source>
        <dbReference type="Proteomes" id="UP000190961"/>
    </source>
</evidence>
<dbReference type="RefSeq" id="WP_079686734.1">
    <property type="nucleotide sequence ID" value="NZ_FUZU01000001.1"/>
</dbReference>
<dbReference type="OrthoDB" id="648910at2"/>
<name>A0A1T5KJN3_9BACT</name>
<reference evidence="2 3" key="1">
    <citation type="submission" date="2017-02" db="EMBL/GenBank/DDBJ databases">
        <authorList>
            <person name="Peterson S.W."/>
        </authorList>
    </citation>
    <scope>NUCLEOTIDE SEQUENCE [LARGE SCALE GENOMIC DNA]</scope>
    <source>
        <strain evidence="2 3">DSM 25262</strain>
    </source>
</reference>
<dbReference type="InterPro" id="IPR020843">
    <property type="entry name" value="ER"/>
</dbReference>
<dbReference type="PANTHER" id="PTHR11695:SF294">
    <property type="entry name" value="RETICULON-4-INTERACTING PROTEIN 1, MITOCHONDRIAL"/>
    <property type="match status" value="1"/>
</dbReference>
<dbReference type="PANTHER" id="PTHR11695">
    <property type="entry name" value="ALCOHOL DEHYDROGENASE RELATED"/>
    <property type="match status" value="1"/>
</dbReference>
<dbReference type="SUPFAM" id="SSF51735">
    <property type="entry name" value="NAD(P)-binding Rossmann-fold domains"/>
    <property type="match status" value="1"/>
</dbReference>
<dbReference type="Pfam" id="PF13602">
    <property type="entry name" value="ADH_zinc_N_2"/>
    <property type="match status" value="1"/>
</dbReference>
<keyword evidence="3" id="KW-1185">Reference proteome</keyword>